<dbReference type="GO" id="GO:0005835">
    <property type="term" value="C:fatty acid synthase complex"/>
    <property type="evidence" value="ECO:0007669"/>
    <property type="project" value="InterPro"/>
</dbReference>
<dbReference type="InterPro" id="IPR047224">
    <property type="entry name" value="FAS_alpha_su_C"/>
</dbReference>
<keyword evidence="2 15" id="KW-0596">Phosphopantetheine</keyword>
<dbReference type="GO" id="GO:0000287">
    <property type="term" value="F:magnesium ion binding"/>
    <property type="evidence" value="ECO:0007669"/>
    <property type="project" value="InterPro"/>
</dbReference>
<dbReference type="InterPro" id="IPR016035">
    <property type="entry name" value="Acyl_Trfase/lysoPLipase"/>
</dbReference>
<accession>M2MU33</accession>
<dbReference type="PANTHER" id="PTHR10982">
    <property type="entry name" value="MALONYL COA-ACYL CARRIER PROTEIN TRANSACYLASE"/>
    <property type="match status" value="1"/>
</dbReference>
<evidence type="ECO:0000256" key="8">
    <source>
        <dbReference type="ARBA" id="ARBA00023002"/>
    </source>
</evidence>
<dbReference type="InterPro" id="IPR004568">
    <property type="entry name" value="Ppantetheine-prot_Trfase_dom"/>
</dbReference>
<evidence type="ECO:0000256" key="7">
    <source>
        <dbReference type="ARBA" id="ARBA00022857"/>
    </source>
</evidence>
<dbReference type="Pfam" id="PF18314">
    <property type="entry name" value="FAS_I_H"/>
    <property type="match status" value="1"/>
</dbReference>
<dbReference type="Pfam" id="PF02801">
    <property type="entry name" value="Ketoacyl-synt_C"/>
    <property type="match status" value="1"/>
</dbReference>
<dbReference type="InterPro" id="IPR020841">
    <property type="entry name" value="PKS_Beta-ketoAc_synthase_dom"/>
</dbReference>
<dbReference type="GO" id="GO:0008897">
    <property type="term" value="F:holo-[acyl-carrier-protein] synthase activity"/>
    <property type="evidence" value="ECO:0007669"/>
    <property type="project" value="InterPro"/>
</dbReference>
<feature type="compositionally biased region" description="Polar residues" evidence="16">
    <location>
        <begin position="1365"/>
        <end position="1374"/>
    </location>
</feature>
<dbReference type="STRING" id="717646.M2MU33"/>
<evidence type="ECO:0000256" key="17">
    <source>
        <dbReference type="SAM" id="SignalP"/>
    </source>
</evidence>
<evidence type="ECO:0000256" key="12">
    <source>
        <dbReference type="ARBA" id="ARBA00049541"/>
    </source>
</evidence>
<dbReference type="GO" id="GO:0004312">
    <property type="term" value="F:fatty acid synthase activity"/>
    <property type="evidence" value="ECO:0007669"/>
    <property type="project" value="InterPro"/>
</dbReference>
<dbReference type="GO" id="GO:0004316">
    <property type="term" value="F:3-oxoacyl-[acyl-carrier-protein] reductase (NADPH) activity"/>
    <property type="evidence" value="ECO:0007669"/>
    <property type="project" value="UniProtKB-EC"/>
</dbReference>
<dbReference type="Gene3D" id="3.40.47.10">
    <property type="match status" value="2"/>
</dbReference>
<dbReference type="SUPFAM" id="SSF51735">
    <property type="entry name" value="NAD(P)-binding Rossmann-fold domains"/>
    <property type="match status" value="1"/>
</dbReference>
<dbReference type="InterPro" id="IPR036291">
    <property type="entry name" value="NAD(P)-bd_dom_sf"/>
</dbReference>
<dbReference type="SUPFAM" id="SSF52151">
    <property type="entry name" value="FabD/lysophospholipase-like"/>
    <property type="match status" value="1"/>
</dbReference>
<dbReference type="InterPro" id="IPR014031">
    <property type="entry name" value="Ketoacyl_synth_C"/>
</dbReference>
<keyword evidence="8" id="KW-0560">Oxidoreductase</keyword>
<dbReference type="Gene3D" id="3.90.470.20">
    <property type="entry name" value="4'-phosphopantetheinyl transferase domain"/>
    <property type="match status" value="1"/>
</dbReference>
<dbReference type="InterPro" id="IPR018201">
    <property type="entry name" value="Ketoacyl_synth_AS"/>
</dbReference>
<feature type="modified residue" description="O-(pantetheine 4'-phosphoryl)serine" evidence="15">
    <location>
        <position position="179"/>
    </location>
</feature>
<dbReference type="SUPFAM" id="SSF53901">
    <property type="entry name" value="Thiolase-like"/>
    <property type="match status" value="2"/>
</dbReference>
<feature type="compositionally biased region" description="Basic and acidic residues" evidence="16">
    <location>
        <begin position="1907"/>
        <end position="1917"/>
    </location>
</feature>
<dbReference type="eggNOG" id="ENOG502RV4X">
    <property type="taxonomic scope" value="Eukaryota"/>
</dbReference>
<dbReference type="InterPro" id="IPR002347">
    <property type="entry name" value="SDR_fam"/>
</dbReference>
<dbReference type="GO" id="GO:0042759">
    <property type="term" value="P:long-chain fatty acid biosynthetic process"/>
    <property type="evidence" value="ECO:0007669"/>
    <property type="project" value="InterPro"/>
</dbReference>
<dbReference type="InterPro" id="IPR016039">
    <property type="entry name" value="Thiolase-like"/>
</dbReference>
<dbReference type="SUPFAM" id="SSF56214">
    <property type="entry name" value="4'-phosphopantetheinyl transferase"/>
    <property type="match status" value="1"/>
</dbReference>
<keyword evidence="3" id="KW-0597">Phosphoprotein</keyword>
<dbReference type="FunFam" id="3.90.25.70:FF:000001">
    <property type="entry name" value="Fatty acid synthase subunit alpha"/>
    <property type="match status" value="1"/>
</dbReference>
<dbReference type="OMA" id="VGVAPKY"/>
<dbReference type="HOGENOM" id="CLU_000114_0_0_1"/>
<dbReference type="GO" id="GO:0044550">
    <property type="term" value="P:secondary metabolite biosynthetic process"/>
    <property type="evidence" value="ECO:0007669"/>
    <property type="project" value="UniProtKB-ARBA"/>
</dbReference>
<evidence type="ECO:0000256" key="6">
    <source>
        <dbReference type="ARBA" id="ARBA00022842"/>
    </source>
</evidence>
<feature type="region of interest" description="Disordered" evidence="16">
    <location>
        <begin position="1903"/>
        <end position="1942"/>
    </location>
</feature>
<feature type="compositionally biased region" description="Low complexity" evidence="16">
    <location>
        <begin position="1344"/>
        <end position="1364"/>
    </location>
</feature>
<evidence type="ECO:0000256" key="5">
    <source>
        <dbReference type="ARBA" id="ARBA00022723"/>
    </source>
</evidence>
<feature type="chain" id="PRO_5004021699" description="Ketosynthase family 3 (KS3) domain-containing protein" evidence="17">
    <location>
        <begin position="22"/>
        <end position="1963"/>
    </location>
</feature>
<dbReference type="NCBIfam" id="TIGR00556">
    <property type="entry name" value="pantethn_trn"/>
    <property type="match status" value="1"/>
</dbReference>
<comment type="catalytic activity">
    <reaction evidence="11">
        <text>a (3R)-hydroxyacyl-[ACP] + NADP(+) = a 3-oxoacyl-[ACP] + NADPH + H(+)</text>
        <dbReference type="Rhea" id="RHEA:17397"/>
        <dbReference type="Rhea" id="RHEA-COMP:9916"/>
        <dbReference type="Rhea" id="RHEA-COMP:9945"/>
        <dbReference type="ChEBI" id="CHEBI:15378"/>
        <dbReference type="ChEBI" id="CHEBI:57783"/>
        <dbReference type="ChEBI" id="CHEBI:58349"/>
        <dbReference type="ChEBI" id="CHEBI:78776"/>
        <dbReference type="ChEBI" id="CHEBI:78827"/>
        <dbReference type="EC" id="1.1.1.100"/>
    </reaction>
</comment>
<evidence type="ECO:0000256" key="1">
    <source>
        <dbReference type="ARBA" id="ARBA00007485"/>
    </source>
</evidence>
<comment type="similarity">
    <text evidence="1">Belongs to the thiolase-like superfamily. Fungal fatty acid synthetase subunit alpha family.</text>
</comment>
<feature type="signal peptide" evidence="17">
    <location>
        <begin position="1"/>
        <end position="21"/>
    </location>
</feature>
<keyword evidence="5 14" id="KW-0479">Metal-binding</keyword>
<evidence type="ECO:0000256" key="16">
    <source>
        <dbReference type="SAM" id="MobiDB-lite"/>
    </source>
</evidence>
<comment type="catalytic activity">
    <reaction evidence="10">
        <text>acetyl-CoA + n malonyl-CoA + 2n NADPH + 4n H(+) = a long-chain-acyl-CoA + n CoA + n CO2 + 2n NADP(+).</text>
        <dbReference type="EC" id="2.3.1.86"/>
    </reaction>
</comment>
<keyword evidence="20" id="KW-1185">Reference proteome</keyword>
<evidence type="ECO:0000256" key="4">
    <source>
        <dbReference type="ARBA" id="ARBA00022679"/>
    </source>
</evidence>
<evidence type="ECO:0000256" key="14">
    <source>
        <dbReference type="PIRSR" id="PIRSR000454-3"/>
    </source>
</evidence>
<dbReference type="GeneID" id="19108467"/>
<feature type="binding site" evidence="14">
    <location>
        <position position="1787"/>
    </location>
    <ligand>
        <name>Mg(2+)</name>
        <dbReference type="ChEBI" id="CHEBI:18420"/>
    </ligand>
</feature>
<keyword evidence="17" id="KW-0732">Signal</keyword>
<dbReference type="Gene3D" id="3.30.70.2490">
    <property type="match status" value="1"/>
</dbReference>
<dbReference type="Pfam" id="PF00109">
    <property type="entry name" value="ketoacyl-synt"/>
    <property type="match status" value="1"/>
</dbReference>
<dbReference type="Pfam" id="PF00106">
    <property type="entry name" value="adh_short"/>
    <property type="match status" value="1"/>
</dbReference>
<dbReference type="RefSeq" id="XP_007671616.1">
    <property type="nucleotide sequence ID" value="XM_007673426.1"/>
</dbReference>
<proteinExistence type="inferred from homology"/>
<dbReference type="Pfam" id="PF18325">
    <property type="entry name" value="Fas_alpha_ACP"/>
    <property type="match status" value="1"/>
</dbReference>
<reference evidence="19 20" key="1">
    <citation type="journal article" date="2012" name="PLoS Pathog.">
        <title>Diverse lifestyles and strategies of plant pathogenesis encoded in the genomes of eighteen Dothideomycetes fungi.</title>
        <authorList>
            <person name="Ohm R.A."/>
            <person name="Feau N."/>
            <person name="Henrissat B."/>
            <person name="Schoch C.L."/>
            <person name="Horwitz B.A."/>
            <person name="Barry K.W."/>
            <person name="Condon B.J."/>
            <person name="Copeland A.C."/>
            <person name="Dhillon B."/>
            <person name="Glaser F."/>
            <person name="Hesse C.N."/>
            <person name="Kosti I."/>
            <person name="LaButti K."/>
            <person name="Lindquist E.A."/>
            <person name="Lucas S."/>
            <person name="Salamov A.A."/>
            <person name="Bradshaw R.E."/>
            <person name="Ciuffetti L."/>
            <person name="Hamelin R.C."/>
            <person name="Kema G.H.J."/>
            <person name="Lawrence C."/>
            <person name="Scott J.A."/>
            <person name="Spatafora J.W."/>
            <person name="Turgeon B.G."/>
            <person name="de Wit P.J.G.M."/>
            <person name="Zhong S."/>
            <person name="Goodwin S.B."/>
            <person name="Grigoriev I.V."/>
        </authorList>
    </citation>
    <scope>NUCLEOTIDE SEQUENCE [LARGE SCALE GENOMIC DNA]</scope>
    <source>
        <strain evidence="19 20">UAMH 10762</strain>
    </source>
</reference>
<name>M2MU33_BAUPA</name>
<feature type="active site" description="For beta-ketoacyl synthase activity" evidence="13">
    <location>
        <position position="1193"/>
    </location>
</feature>
<feature type="region of interest" description="Disordered" evidence="16">
    <location>
        <begin position="1341"/>
        <end position="1383"/>
    </location>
</feature>
<dbReference type="EMBL" id="KB445550">
    <property type="protein sequence ID" value="EMD00432.1"/>
    <property type="molecule type" value="Genomic_DNA"/>
</dbReference>
<evidence type="ECO:0000313" key="20">
    <source>
        <dbReference type="Proteomes" id="UP000011761"/>
    </source>
</evidence>
<evidence type="ECO:0000256" key="10">
    <source>
        <dbReference type="ARBA" id="ARBA00048237"/>
    </source>
</evidence>
<sequence length="1963" mass="212496">MAERQHVAYLLLVELLAHQFAFPVQWIDTQDVLLDPRRRVQRIVELGPGSTLANMARRTHKAGNQFADTLLGLSRLFMSCVTDVSQVRYHYQDVTEDGSNDTAVVAKDSKDVPSNVVVAKMEQAAPVAAPAVAVAASSIADVPIPALHMVAALISFKLRKSMDELNTKQSIKELSSGKSTLQNELIGDVGEQFGAVPDGAEDMPLAALADALEPSNSGQLGKKGSTNIGRWVAAVMPPKFALSAIREYLHSTYGLGQSRQTSVLLFAMTHTIASATARASSVDHAMSILDEAVQKYAHFCGLSLQKAVASSASQSTAVVMDPKVIDDLTQTQKQLAHAQYKALAKYLGLEGADMDNTDGTSSLMANFHQRLALWHAEFGPDFEEGLKPIFRPLHLRRYDFCWNQSRNDICRLYFDCFQVMTSAQLSYIKTETLPILASKADATTMNLLSRLILHASLGSSSATFVTVGRTLQSMIGARLSQASCHVFTTAPVAPRTLVLSDGAVTYSEVPRTLNGATVTYSQILRAGEHAVIKTQVEGHWSSNKRLTDQFFSVVDQAQGTGLSFAGKVVLVTGAGRGSIGSELVKTLLGSGARVIVTTSRSIASVQAFYRRMYSDHASRGAELFLLPFNQASLQDCEALAQHIYNADGLGLDIDVIIPFAAMPEGAADIDQLSWKSELAHRLMLTNLLRLLGFLVQQKSRLSVQNQPSQVLLPLSPNHGTFGGDGLYSESKLGLEGLLNRFASESWHDKLSICGVIIGWTRGTGLMEGNDLISEAIESHGVLTFSQAEMALNILAVCTGDVASRCEDEALVADFSGGLGRVNNLKSLTNDARTALKEQQQISKAIYAEDARESGLTSQPKPENENSRKRGRRRGRLEMQFPALPKSNHHLQSLGLLDMVDLRSTAVIVGFSELGPWGSARTRWEMESKREFSLNGYIELAWFMGLTRHVDGPLKGGNHYVGWVDSGSGEPVHDEEIPHRYSEKMLQHAGIRMIESELLGGYDPLKKEFLQEISLDADSPEFECTTSAAEALKLRHGDSIILTTSEGSETARCTLKAGSRIFVPKTVPLAYSVVAGLIPTGWSAVRYGVSEDIVRQVDAVTLYTICCVAEAFYSAGIEHPQEVFKYIHLSELGNMLGTSLGGTDKLREMMHDVRLDKDIQGDVLQETNLNTPAAWVNMLLLGASGPIKTPVGACATALESMDMAIDSITTGKTKLCLVGGSDNFQEDESYAFSTMKATVNAAQQFAEGRTPREFSRPTADTRAGFLEAQGCGVQIVCNAELAIEMGLPIYAVIAGTTMAADQISRSVPAPGKGLLTFAREDDASSPMLDLKYRRAQMQMAISRASSDSDNTTDTGFTTPGSGTSTPLSIVSVDSSSPDKDAAKQSETFGLVSAVKHKQAHLPQIDPRRLEATVRRIRRQWGNDFRADNPRISPMRAALAVWGLTIDDLDIVSLHGTSTKANDINEPETINTQMTHLNRNSVPLLSICQKAVTGHPKAPAAAWMLNGCLQSMCSGIVPGNPNCDNIDRVLQKYQHLAFPTESLQLPEIKAFLLNSFGFGQKGAQMVGVNPKYLFATLEATAFETYASKCRNRQRLANRAFAKAVLTNSIVKAQTSPPYRKEDAMHVLMDPMARAELDTEAGAYVYKIRPPPIAGALLPEMHQWAETQEERITVEHAKSSSKRLPPVATYAAPAVDPLVIISPGSEMPTPFGNVQQRPLLEFALGKPATERPVASPLQNIAASLALAREPTPAELEPADSTPISTSAAQALSALVETVPRGASIGGVGVDWEDLTSFTSDANPTFLDRNYTKAEREHATHARDPHAYYVSRWCAKEAVFKCLAVKSQGAGFAMEAIEIVNDEKGVPGVKLHGAALEQAQEAKYSHILLSISYGNDTVIAVAVSQRAAQSQHRDSSSEKVRASLAEEELSTASKDGGPLRGASRRLLPSGLMGSKKVKATAMRILGK</sequence>
<dbReference type="InterPro" id="IPR026025">
    <property type="entry name" value="FAS_alpha_yeast"/>
</dbReference>
<dbReference type="CDD" id="cd08950">
    <property type="entry name" value="KR_fFAS_SDR_c_like"/>
    <property type="match status" value="1"/>
</dbReference>
<evidence type="ECO:0000256" key="11">
    <source>
        <dbReference type="ARBA" id="ARBA00048508"/>
    </source>
</evidence>
<keyword evidence="6 14" id="KW-0460">Magnesium</keyword>
<dbReference type="InterPro" id="IPR037143">
    <property type="entry name" value="4-PPantetheinyl_Trfase_dom_sf"/>
</dbReference>
<dbReference type="PANTHER" id="PTHR10982:SF21">
    <property type="entry name" value="FATTY ACID SYNTHASE SUBUNIT BETA"/>
    <property type="match status" value="1"/>
</dbReference>
<evidence type="ECO:0000256" key="13">
    <source>
        <dbReference type="PIRSR" id="PIRSR000454-1"/>
    </source>
</evidence>
<dbReference type="Gene3D" id="3.90.25.70">
    <property type="match status" value="1"/>
</dbReference>
<dbReference type="Gene3D" id="3.40.50.720">
    <property type="entry name" value="NAD(P)-binding Rossmann-like Domain"/>
    <property type="match status" value="2"/>
</dbReference>
<dbReference type="InterPro" id="IPR050830">
    <property type="entry name" value="Fungal_FAS"/>
</dbReference>
<dbReference type="InterPro" id="IPR041550">
    <property type="entry name" value="FASI_helical"/>
</dbReference>
<keyword evidence="9" id="KW-0511">Multifunctional enzyme</keyword>
<dbReference type="Pfam" id="PF01648">
    <property type="entry name" value="ACPS"/>
    <property type="match status" value="1"/>
</dbReference>
<dbReference type="CDD" id="cd00828">
    <property type="entry name" value="elong_cond_enzymes"/>
    <property type="match status" value="1"/>
</dbReference>
<keyword evidence="4" id="KW-0808">Transferase</keyword>
<keyword evidence="7" id="KW-0521">NADP</keyword>
<evidence type="ECO:0000256" key="3">
    <source>
        <dbReference type="ARBA" id="ARBA00022553"/>
    </source>
</evidence>
<dbReference type="Proteomes" id="UP000011761">
    <property type="component" value="Unassembled WGS sequence"/>
</dbReference>
<dbReference type="PROSITE" id="PS52004">
    <property type="entry name" value="KS3_2"/>
    <property type="match status" value="1"/>
</dbReference>
<evidence type="ECO:0000256" key="9">
    <source>
        <dbReference type="ARBA" id="ARBA00023268"/>
    </source>
</evidence>
<feature type="domain" description="Ketosynthase family 3 (KS3)" evidence="18">
    <location>
        <begin position="1006"/>
        <end position="1567"/>
    </location>
</feature>
<dbReference type="GO" id="GO:0004321">
    <property type="term" value="F:fatty-acyl-CoA synthase activity"/>
    <property type="evidence" value="ECO:0007669"/>
    <property type="project" value="UniProtKB-EC"/>
</dbReference>
<dbReference type="InterPro" id="IPR040899">
    <property type="entry name" value="Fas_alpha_ACP"/>
</dbReference>
<evidence type="ECO:0000313" key="19">
    <source>
        <dbReference type="EMBL" id="EMD00432.1"/>
    </source>
</evidence>
<dbReference type="InterPro" id="IPR008278">
    <property type="entry name" value="4-PPantetheinyl_Trfase_dom"/>
</dbReference>
<feature type="region of interest" description="Disordered" evidence="16">
    <location>
        <begin position="850"/>
        <end position="874"/>
    </location>
</feature>
<evidence type="ECO:0000256" key="15">
    <source>
        <dbReference type="PIRSR" id="PIRSR000454-4"/>
    </source>
</evidence>
<organism evidence="19 20">
    <name type="scientific">Baudoinia panamericana (strain UAMH 10762)</name>
    <name type="common">Angels' share fungus</name>
    <name type="synonym">Baudoinia compniacensis (strain UAMH 10762)</name>
    <dbReference type="NCBI Taxonomy" id="717646"/>
    <lineage>
        <taxon>Eukaryota</taxon>
        <taxon>Fungi</taxon>
        <taxon>Dikarya</taxon>
        <taxon>Ascomycota</taxon>
        <taxon>Pezizomycotina</taxon>
        <taxon>Dothideomycetes</taxon>
        <taxon>Dothideomycetidae</taxon>
        <taxon>Mycosphaerellales</taxon>
        <taxon>Teratosphaeriaceae</taxon>
        <taxon>Baudoinia</taxon>
    </lineage>
</organism>
<dbReference type="PROSITE" id="PS00606">
    <property type="entry name" value="KS3_1"/>
    <property type="match status" value="1"/>
</dbReference>
<protein>
    <recommendedName>
        <fullName evidence="18">Ketosynthase family 3 (KS3) domain-containing protein</fullName>
    </recommendedName>
</protein>
<comment type="catalytic activity">
    <reaction evidence="12">
        <text>a fatty acyl-[ACP] + malonyl-[ACP] + H(+) = a 3-oxoacyl-[ACP] + holo-[ACP] + CO2</text>
        <dbReference type="Rhea" id="RHEA:22836"/>
        <dbReference type="Rhea" id="RHEA-COMP:9623"/>
        <dbReference type="Rhea" id="RHEA-COMP:9685"/>
        <dbReference type="Rhea" id="RHEA-COMP:9916"/>
        <dbReference type="Rhea" id="RHEA-COMP:14125"/>
        <dbReference type="ChEBI" id="CHEBI:15378"/>
        <dbReference type="ChEBI" id="CHEBI:16526"/>
        <dbReference type="ChEBI" id="CHEBI:64479"/>
        <dbReference type="ChEBI" id="CHEBI:78449"/>
        <dbReference type="ChEBI" id="CHEBI:78776"/>
        <dbReference type="ChEBI" id="CHEBI:138651"/>
        <dbReference type="EC" id="2.3.1.41"/>
    </reaction>
</comment>
<dbReference type="InterPro" id="IPR014030">
    <property type="entry name" value="Ketoacyl_synth_N"/>
</dbReference>
<evidence type="ECO:0000259" key="18">
    <source>
        <dbReference type="PROSITE" id="PS52004"/>
    </source>
</evidence>
<dbReference type="KEGG" id="bcom:BAUCODRAFT_144102"/>
<dbReference type="PIRSF" id="PIRSF000454">
    <property type="entry name" value="FAS_yeast_alpha"/>
    <property type="match status" value="1"/>
</dbReference>
<feature type="binding site" evidence="14">
    <location>
        <position position="1888"/>
    </location>
    <ligand>
        <name>Mg(2+)</name>
        <dbReference type="ChEBI" id="CHEBI:18420"/>
    </ligand>
</feature>
<evidence type="ECO:0000256" key="2">
    <source>
        <dbReference type="ARBA" id="ARBA00022450"/>
    </source>
</evidence>
<dbReference type="OrthoDB" id="4251012at2759"/>
<dbReference type="GO" id="GO:0004315">
    <property type="term" value="F:3-oxoacyl-[acyl-carrier-protein] synthase activity"/>
    <property type="evidence" value="ECO:0007669"/>
    <property type="project" value="UniProtKB-EC"/>
</dbReference>
<feature type="binding site" evidence="14">
    <location>
        <position position="1789"/>
    </location>
    <ligand>
        <name>Mg(2+)</name>
        <dbReference type="ChEBI" id="CHEBI:18420"/>
    </ligand>
</feature>
<gene>
    <name evidence="19" type="ORF">BAUCODRAFT_144102</name>
</gene>